<accession>A0A089P102</accession>
<dbReference type="AlphaFoldDB" id="A0A089P102"/>
<feature type="domain" description="Anti-sigma K factor RskA C-terminal" evidence="2">
    <location>
        <begin position="10"/>
        <end position="95"/>
    </location>
</feature>
<dbReference type="STRING" id="693986.MOC_4680"/>
<proteinExistence type="predicted"/>
<gene>
    <name evidence="3" type="ORF">MOC_4680</name>
</gene>
<reference evidence="3 4" key="1">
    <citation type="journal article" date="2014" name="PLoS ONE">
        <title>Genome Information of Methylobacterium oryzae, a Plant-Probiotic Methylotroph in the Phyllosphere.</title>
        <authorList>
            <person name="Kwak M.J."/>
            <person name="Jeong H."/>
            <person name="Madhaiyan M."/>
            <person name="Lee Y."/>
            <person name="Sa T.M."/>
            <person name="Oh T.K."/>
            <person name="Kim J.F."/>
        </authorList>
    </citation>
    <scope>NUCLEOTIDE SEQUENCE [LARGE SCALE GENOMIC DNA]</scope>
    <source>
        <strain evidence="3 4">CBMB20</strain>
    </source>
</reference>
<dbReference type="InterPro" id="IPR018764">
    <property type="entry name" value="RskA_C"/>
</dbReference>
<evidence type="ECO:0000313" key="3">
    <source>
        <dbReference type="EMBL" id="AIQ92435.1"/>
    </source>
</evidence>
<evidence type="ECO:0000313" key="4">
    <source>
        <dbReference type="Proteomes" id="UP000029492"/>
    </source>
</evidence>
<name>A0A089P102_9HYPH</name>
<protein>
    <recommendedName>
        <fullName evidence="2">Anti-sigma K factor RskA C-terminal domain-containing protein</fullName>
    </recommendedName>
</protein>
<keyword evidence="4" id="KW-1185">Reference proteome</keyword>
<dbReference type="eggNOG" id="COG5343">
    <property type="taxonomic scope" value="Bacteria"/>
</dbReference>
<feature type="region of interest" description="Disordered" evidence="1">
    <location>
        <begin position="79"/>
        <end position="104"/>
    </location>
</feature>
<dbReference type="KEGG" id="mor:MOC_4680"/>
<dbReference type="Proteomes" id="UP000029492">
    <property type="component" value="Chromosome"/>
</dbReference>
<dbReference type="EMBL" id="CP003811">
    <property type="protein sequence ID" value="AIQ92435.1"/>
    <property type="molecule type" value="Genomic_DNA"/>
</dbReference>
<organism evidence="3 4">
    <name type="scientific">Methylobacterium oryzae CBMB20</name>
    <dbReference type="NCBI Taxonomy" id="693986"/>
    <lineage>
        <taxon>Bacteria</taxon>
        <taxon>Pseudomonadati</taxon>
        <taxon>Pseudomonadota</taxon>
        <taxon>Alphaproteobacteria</taxon>
        <taxon>Hyphomicrobiales</taxon>
        <taxon>Methylobacteriaceae</taxon>
        <taxon>Methylobacterium</taxon>
    </lineage>
</organism>
<dbReference type="GO" id="GO:0005886">
    <property type="term" value="C:plasma membrane"/>
    <property type="evidence" value="ECO:0007669"/>
    <property type="project" value="InterPro"/>
</dbReference>
<dbReference type="Pfam" id="PF10099">
    <property type="entry name" value="RskA_C"/>
    <property type="match status" value="1"/>
</dbReference>
<evidence type="ECO:0000256" key="1">
    <source>
        <dbReference type="SAM" id="MobiDB-lite"/>
    </source>
</evidence>
<evidence type="ECO:0000259" key="2">
    <source>
        <dbReference type="Pfam" id="PF10099"/>
    </source>
</evidence>
<dbReference type="HOGENOM" id="CLU_2246861_0_0_5"/>
<sequence>MVDRGGTLPALIVRVDLDGGTVQVRSLSAETPPDRSLELWFVGANAAPRSLGLVTDPAARLPVPAALRASAEGATLAVSVEPKGGSPTGAPTGPVVYSGKLLRE</sequence>